<feature type="transmembrane region" description="Helical" evidence="3">
    <location>
        <begin position="622"/>
        <end position="643"/>
    </location>
</feature>
<dbReference type="PANTHER" id="PTHR24177:SF470">
    <property type="entry name" value="ANKYRIN REPEAT PROTEIN"/>
    <property type="match status" value="1"/>
</dbReference>
<dbReference type="InterPro" id="IPR036770">
    <property type="entry name" value="Ankyrin_rpt-contain_sf"/>
</dbReference>
<sequence length="695" mass="78124">MEPTVVEVEVEVEADDLFERAMRGQWDEFVEAYKTDPSIREARITKSGDTALHIAVSYGEIHVVVKLVESLGENATNVLEIKNDKGNTVLHLAATLGNVDICHCIASKLPNLIASCNKEDETPLFLAAHQGKKEAFLCLNIFSEEKDTSYRNRNGDTILHAAISGECLSLAFQIIQYYPNLVNSVNAKGQTPLHILASKPNAFQSSSRLRPFYHIIYHCMFVDKLKKEKYDPKAHSNNSGSKTGLNFPPNYEACMAFFRIIESWIRVFTKPQGKTKDEENPPQQKSSISEGASSSAKKKIGENELYPPNCATFLLFLKLTIKALLIILGVGILRINKIIEKKERHTCANQIMNELVDSASAYKNKDNECNSKENRTLVKEKAQQSCGEETPLLIAAKMGVAEMVEKILDKFPVAVQDMNSENKNIVLLAVENRQTGIYQLLMNRKILGDSVFRQLDKQRNSALHLAATFGEYRPWLIPGAALQMQWEIKWYRFVKKSMPPHFFVRCNDKDETPKEIFTNTHKELIKEGREWLTKTSESCSVVAALIATVAYATSATIPGGVSQGSGKPVFEDKIQFQIFAISSLVALCFSVTALVFFLAILTSRYEEYDFAMDLPKKLLLGLTSLFTSIASILISFCSGHFFIIKDELRSAAYPIYAVTCLPMTFFAIVQLPLYFDLIWAIIKKVPQRSYKKTSH</sequence>
<gene>
    <name evidence="5" type="ORF">EZV62_001160</name>
</gene>
<feature type="transmembrane region" description="Helical" evidence="3">
    <location>
        <begin position="655"/>
        <end position="682"/>
    </location>
</feature>
<keyword evidence="3" id="KW-1133">Transmembrane helix</keyword>
<keyword evidence="6" id="KW-1185">Reference proteome</keyword>
<feature type="region of interest" description="Disordered" evidence="2">
    <location>
        <begin position="272"/>
        <end position="295"/>
    </location>
</feature>
<dbReference type="SUPFAM" id="SSF48403">
    <property type="entry name" value="Ankyrin repeat"/>
    <property type="match status" value="2"/>
</dbReference>
<dbReference type="Pfam" id="PF13962">
    <property type="entry name" value="PGG"/>
    <property type="match status" value="1"/>
</dbReference>
<feature type="repeat" description="ANK" evidence="1">
    <location>
        <begin position="47"/>
        <end position="80"/>
    </location>
</feature>
<dbReference type="PANTHER" id="PTHR24177">
    <property type="entry name" value="CASKIN"/>
    <property type="match status" value="1"/>
</dbReference>
<keyword evidence="3" id="KW-0812">Transmembrane</keyword>
<feature type="transmembrane region" description="Helical" evidence="3">
    <location>
        <begin position="313"/>
        <end position="335"/>
    </location>
</feature>
<protein>
    <recommendedName>
        <fullName evidence="4">PGG domain-containing protein</fullName>
    </recommendedName>
</protein>
<organism evidence="5 6">
    <name type="scientific">Acer yangbiense</name>
    <dbReference type="NCBI Taxonomy" id="1000413"/>
    <lineage>
        <taxon>Eukaryota</taxon>
        <taxon>Viridiplantae</taxon>
        <taxon>Streptophyta</taxon>
        <taxon>Embryophyta</taxon>
        <taxon>Tracheophyta</taxon>
        <taxon>Spermatophyta</taxon>
        <taxon>Magnoliopsida</taxon>
        <taxon>eudicotyledons</taxon>
        <taxon>Gunneridae</taxon>
        <taxon>Pentapetalae</taxon>
        <taxon>rosids</taxon>
        <taxon>malvids</taxon>
        <taxon>Sapindales</taxon>
        <taxon>Sapindaceae</taxon>
        <taxon>Hippocastanoideae</taxon>
        <taxon>Acereae</taxon>
        <taxon>Acer</taxon>
    </lineage>
</organism>
<dbReference type="Pfam" id="PF12796">
    <property type="entry name" value="Ank_2"/>
    <property type="match status" value="1"/>
</dbReference>
<proteinExistence type="predicted"/>
<dbReference type="OrthoDB" id="1868897at2759"/>
<dbReference type="Proteomes" id="UP000323000">
    <property type="component" value="Chromosome 1"/>
</dbReference>
<keyword evidence="1" id="KW-0040">ANK repeat</keyword>
<dbReference type="PROSITE" id="PS50088">
    <property type="entry name" value="ANK_REPEAT"/>
    <property type="match status" value="1"/>
</dbReference>
<evidence type="ECO:0000256" key="1">
    <source>
        <dbReference type="PROSITE-ProRule" id="PRU00023"/>
    </source>
</evidence>
<dbReference type="PROSITE" id="PS50297">
    <property type="entry name" value="ANK_REP_REGION"/>
    <property type="match status" value="1"/>
</dbReference>
<evidence type="ECO:0000313" key="6">
    <source>
        <dbReference type="Proteomes" id="UP000323000"/>
    </source>
</evidence>
<reference evidence="6" key="1">
    <citation type="journal article" date="2019" name="Gigascience">
        <title>De novo genome assembly of the endangered Acer yangbiense, a plant species with extremely small populations endemic to Yunnan Province, China.</title>
        <authorList>
            <person name="Yang J."/>
            <person name="Wariss H.M."/>
            <person name="Tao L."/>
            <person name="Zhang R."/>
            <person name="Yun Q."/>
            <person name="Hollingsworth P."/>
            <person name="Dao Z."/>
            <person name="Luo G."/>
            <person name="Guo H."/>
            <person name="Ma Y."/>
            <person name="Sun W."/>
        </authorList>
    </citation>
    <scope>NUCLEOTIDE SEQUENCE [LARGE SCALE GENOMIC DNA]</scope>
    <source>
        <strain evidence="6">cv. Malutang</strain>
    </source>
</reference>
<dbReference type="Gene3D" id="1.25.40.20">
    <property type="entry name" value="Ankyrin repeat-containing domain"/>
    <property type="match status" value="3"/>
</dbReference>
<feature type="domain" description="PGG" evidence="4">
    <location>
        <begin position="530"/>
        <end position="642"/>
    </location>
</feature>
<accession>A0A5C7ITH4</accession>
<evidence type="ECO:0000313" key="5">
    <source>
        <dbReference type="EMBL" id="TXG72581.1"/>
    </source>
</evidence>
<evidence type="ECO:0000259" key="4">
    <source>
        <dbReference type="Pfam" id="PF13962"/>
    </source>
</evidence>
<dbReference type="AlphaFoldDB" id="A0A5C7ITH4"/>
<feature type="compositionally biased region" description="Low complexity" evidence="2">
    <location>
        <begin position="285"/>
        <end position="295"/>
    </location>
</feature>
<keyword evidence="3" id="KW-0472">Membrane</keyword>
<evidence type="ECO:0000256" key="3">
    <source>
        <dbReference type="SAM" id="Phobius"/>
    </source>
</evidence>
<feature type="transmembrane region" description="Helical" evidence="3">
    <location>
        <begin position="578"/>
        <end position="601"/>
    </location>
</feature>
<evidence type="ECO:0000256" key="2">
    <source>
        <dbReference type="SAM" id="MobiDB-lite"/>
    </source>
</evidence>
<dbReference type="SMART" id="SM00248">
    <property type="entry name" value="ANK"/>
    <property type="match status" value="5"/>
</dbReference>
<dbReference type="GO" id="GO:0016020">
    <property type="term" value="C:membrane"/>
    <property type="evidence" value="ECO:0007669"/>
    <property type="project" value="TreeGrafter"/>
</dbReference>
<dbReference type="InterPro" id="IPR026961">
    <property type="entry name" value="PGG_dom"/>
</dbReference>
<name>A0A5C7ITH4_9ROSI</name>
<dbReference type="InterPro" id="IPR002110">
    <property type="entry name" value="Ankyrin_rpt"/>
</dbReference>
<dbReference type="EMBL" id="VAHF01000001">
    <property type="protein sequence ID" value="TXG72581.1"/>
    <property type="molecule type" value="Genomic_DNA"/>
</dbReference>
<comment type="caution">
    <text evidence="5">The sequence shown here is derived from an EMBL/GenBank/DDBJ whole genome shotgun (WGS) entry which is preliminary data.</text>
</comment>
<feature type="transmembrane region" description="Helical" evidence="3">
    <location>
        <begin position="539"/>
        <end position="558"/>
    </location>
</feature>